<evidence type="ECO:0000313" key="7">
    <source>
        <dbReference type="Proteomes" id="UP000036367"/>
    </source>
</evidence>
<dbReference type="Proteomes" id="UP000036367">
    <property type="component" value="Unassembled WGS sequence"/>
</dbReference>
<evidence type="ECO:0000256" key="3">
    <source>
        <dbReference type="ARBA" id="ARBA00022676"/>
    </source>
</evidence>
<keyword evidence="5" id="KW-0472">Membrane</keyword>
<gene>
    <name evidence="6" type="ORF">RISK_000674</name>
</gene>
<dbReference type="GO" id="GO:0005886">
    <property type="term" value="C:plasma membrane"/>
    <property type="evidence" value="ECO:0007669"/>
    <property type="project" value="UniProtKB-SubCell"/>
</dbReference>
<evidence type="ECO:0000256" key="5">
    <source>
        <dbReference type="ARBA" id="ARBA00023136"/>
    </source>
</evidence>
<comment type="subcellular location">
    <subcellularLocation>
        <location evidence="1">Cell membrane</location>
    </subcellularLocation>
</comment>
<evidence type="ECO:0000313" key="6">
    <source>
        <dbReference type="EMBL" id="KLU07596.1"/>
    </source>
</evidence>
<name>A0A0J1BM33_RHOIS</name>
<comment type="caution">
    <text evidence="6">The sequence shown here is derived from an EMBL/GenBank/DDBJ whole genome shotgun (WGS) entry which is preliminary data.</text>
</comment>
<dbReference type="STRING" id="595434.RISK_000674"/>
<protein>
    <submittedName>
        <fullName evidence="6">Uncharacterized protein</fullName>
    </submittedName>
</protein>
<accession>A0A0J1BM33</accession>
<keyword evidence="4" id="KW-0808">Transferase</keyword>
<organism evidence="6 7">
    <name type="scientific">Rhodopirellula islandica</name>
    <dbReference type="NCBI Taxonomy" id="595434"/>
    <lineage>
        <taxon>Bacteria</taxon>
        <taxon>Pseudomonadati</taxon>
        <taxon>Planctomycetota</taxon>
        <taxon>Planctomycetia</taxon>
        <taxon>Pirellulales</taxon>
        <taxon>Pirellulaceae</taxon>
        <taxon>Rhodopirellula</taxon>
    </lineage>
</organism>
<keyword evidence="3" id="KW-0328">Glycosyltransferase</keyword>
<dbReference type="PANTHER" id="PTHR43646:SF2">
    <property type="entry name" value="GLYCOSYLTRANSFERASE 2-LIKE DOMAIN-CONTAINING PROTEIN"/>
    <property type="match status" value="1"/>
</dbReference>
<dbReference type="AlphaFoldDB" id="A0A0J1BM33"/>
<reference evidence="6" key="1">
    <citation type="submission" date="2015-05" db="EMBL/GenBank/DDBJ databases">
        <title>Permanent draft genome of Rhodopirellula islandicus K833.</title>
        <authorList>
            <person name="Kizina J."/>
            <person name="Richter M."/>
            <person name="Glockner F.O."/>
            <person name="Harder J."/>
        </authorList>
    </citation>
    <scope>NUCLEOTIDE SEQUENCE [LARGE SCALE GENOMIC DNA]</scope>
    <source>
        <strain evidence="6">K833</strain>
    </source>
</reference>
<dbReference type="EMBL" id="LECT01000006">
    <property type="protein sequence ID" value="KLU07596.1"/>
    <property type="molecule type" value="Genomic_DNA"/>
</dbReference>
<evidence type="ECO:0000256" key="2">
    <source>
        <dbReference type="ARBA" id="ARBA00022475"/>
    </source>
</evidence>
<sequence>MEDVELCRRLRKQGTISLVEAAVTTSACRWLRLGILKTTLINQLCIAGFGLGIPPDTLQRWYRSRR</sequence>
<evidence type="ECO:0000256" key="4">
    <source>
        <dbReference type="ARBA" id="ARBA00022679"/>
    </source>
</evidence>
<keyword evidence="7" id="KW-1185">Reference proteome</keyword>
<dbReference type="PATRIC" id="fig|595434.4.peg.653"/>
<evidence type="ECO:0000256" key="1">
    <source>
        <dbReference type="ARBA" id="ARBA00004236"/>
    </source>
</evidence>
<proteinExistence type="predicted"/>
<keyword evidence="2" id="KW-1003">Cell membrane</keyword>
<dbReference type="GO" id="GO:0016757">
    <property type="term" value="F:glycosyltransferase activity"/>
    <property type="evidence" value="ECO:0007669"/>
    <property type="project" value="UniProtKB-KW"/>
</dbReference>
<dbReference type="PANTHER" id="PTHR43646">
    <property type="entry name" value="GLYCOSYLTRANSFERASE"/>
    <property type="match status" value="1"/>
</dbReference>